<feature type="domain" description="Terpene synthase N-terminal" evidence="5">
    <location>
        <begin position="191"/>
        <end position="385"/>
    </location>
</feature>
<dbReference type="OrthoDB" id="2343925at2759"/>
<evidence type="ECO:0000259" key="6">
    <source>
        <dbReference type="Pfam" id="PF03936"/>
    </source>
</evidence>
<feature type="domain" description="Terpene synthase metal-binding" evidence="6">
    <location>
        <begin position="603"/>
        <end position="665"/>
    </location>
</feature>
<organism evidence="7 8">
    <name type="scientific">Macleaya cordata</name>
    <name type="common">Five-seeded plume-poppy</name>
    <name type="synonym">Bocconia cordata</name>
    <dbReference type="NCBI Taxonomy" id="56857"/>
    <lineage>
        <taxon>Eukaryota</taxon>
        <taxon>Viridiplantae</taxon>
        <taxon>Streptophyta</taxon>
        <taxon>Embryophyta</taxon>
        <taxon>Tracheophyta</taxon>
        <taxon>Spermatophyta</taxon>
        <taxon>Magnoliopsida</taxon>
        <taxon>Ranunculales</taxon>
        <taxon>Papaveraceae</taxon>
        <taxon>Papaveroideae</taxon>
        <taxon>Macleaya</taxon>
    </lineage>
</organism>
<dbReference type="FunFam" id="1.50.10.160:FF:000002">
    <property type="entry name" value="cis-abienol synthase, chloroplastic"/>
    <property type="match status" value="1"/>
</dbReference>
<dbReference type="InterPro" id="IPR008930">
    <property type="entry name" value="Terpenoid_cyclase/PrenylTrfase"/>
</dbReference>
<dbReference type="InterPro" id="IPR050148">
    <property type="entry name" value="Terpene_synthase-like"/>
</dbReference>
<accession>A0A200QJN1</accession>
<dbReference type="Pfam" id="PF01397">
    <property type="entry name" value="Terpene_synth"/>
    <property type="match status" value="1"/>
</dbReference>
<dbReference type="SUPFAM" id="SSF48239">
    <property type="entry name" value="Terpenoid cyclases/Protein prenyltransferases"/>
    <property type="match status" value="2"/>
</dbReference>
<dbReference type="PANTHER" id="PTHR31739:SF3">
    <property type="entry name" value="ENT-KAUR-16-ENE SYNTHASE, CHLOROPLASTIC"/>
    <property type="match status" value="1"/>
</dbReference>
<comment type="caution">
    <text evidence="7">The sequence shown here is derived from an EMBL/GenBank/DDBJ whole genome shotgun (WGS) entry which is preliminary data.</text>
</comment>
<evidence type="ECO:0000313" key="7">
    <source>
        <dbReference type="EMBL" id="OVA10700.1"/>
    </source>
</evidence>
<dbReference type="AlphaFoldDB" id="A0A200QJN1"/>
<keyword evidence="3" id="KW-0460">Magnesium</keyword>
<feature type="domain" description="Terpene synthase metal-binding" evidence="6">
    <location>
        <begin position="462"/>
        <end position="594"/>
    </location>
</feature>
<proteinExistence type="predicted"/>
<name>A0A200QJN1_MACCD</name>
<dbReference type="InterPro" id="IPR005630">
    <property type="entry name" value="Terpene_synthase_metal-bd"/>
</dbReference>
<dbReference type="PANTHER" id="PTHR31739">
    <property type="entry name" value="ENT-COPALYL DIPHOSPHATE SYNTHASE, CHLOROPLASTIC"/>
    <property type="match status" value="1"/>
</dbReference>
<dbReference type="Gene3D" id="1.50.10.160">
    <property type="match status" value="1"/>
</dbReference>
<evidence type="ECO:0000256" key="2">
    <source>
        <dbReference type="ARBA" id="ARBA00022723"/>
    </source>
</evidence>
<dbReference type="GO" id="GO:0016102">
    <property type="term" value="P:diterpenoid biosynthetic process"/>
    <property type="evidence" value="ECO:0007669"/>
    <property type="project" value="InterPro"/>
</dbReference>
<keyword evidence="8" id="KW-1185">Reference proteome</keyword>
<dbReference type="GO" id="GO:0010333">
    <property type="term" value="F:terpene synthase activity"/>
    <property type="evidence" value="ECO:0007669"/>
    <property type="project" value="InterPro"/>
</dbReference>
<evidence type="ECO:0000256" key="3">
    <source>
        <dbReference type="ARBA" id="ARBA00022842"/>
    </source>
</evidence>
<comment type="cofactor">
    <cofactor evidence="1">
        <name>Mg(2+)</name>
        <dbReference type="ChEBI" id="CHEBI:18420"/>
    </cofactor>
</comment>
<evidence type="ECO:0000259" key="5">
    <source>
        <dbReference type="Pfam" id="PF01397"/>
    </source>
</evidence>
<evidence type="ECO:0000256" key="4">
    <source>
        <dbReference type="ARBA" id="ARBA00023239"/>
    </source>
</evidence>
<dbReference type="CDD" id="cd00684">
    <property type="entry name" value="Terpene_cyclase_plant_C1"/>
    <property type="match status" value="1"/>
</dbReference>
<dbReference type="FunFam" id="1.50.10.130:FF:000002">
    <property type="entry name" value="Ent-copalyl diphosphate synthase, chloroplastic"/>
    <property type="match status" value="1"/>
</dbReference>
<dbReference type="InterPro" id="IPR044814">
    <property type="entry name" value="Terpene_cyclase_plant_C1"/>
</dbReference>
<dbReference type="InterPro" id="IPR036965">
    <property type="entry name" value="Terpene_synth_N_sf"/>
</dbReference>
<dbReference type="SFLD" id="SFLDG01014">
    <property type="entry name" value="Terpene_Cyclase_Like_1_N-term"/>
    <property type="match status" value="1"/>
</dbReference>
<protein>
    <submittedName>
        <fullName evidence="7">Terpene synthase</fullName>
    </submittedName>
</protein>
<dbReference type="Pfam" id="PF03936">
    <property type="entry name" value="Terpene_synth_C"/>
    <property type="match status" value="2"/>
</dbReference>
<dbReference type="STRING" id="56857.A0A200QJN1"/>
<evidence type="ECO:0000313" key="8">
    <source>
        <dbReference type="Proteomes" id="UP000195402"/>
    </source>
</evidence>
<evidence type="ECO:0000256" key="1">
    <source>
        <dbReference type="ARBA" id="ARBA00001946"/>
    </source>
</evidence>
<keyword evidence="4" id="KW-0456">Lyase</keyword>
<dbReference type="GO" id="GO:0000287">
    <property type="term" value="F:magnesium ion binding"/>
    <property type="evidence" value="ECO:0007669"/>
    <property type="project" value="InterPro"/>
</dbReference>
<dbReference type="Gene3D" id="1.10.600.10">
    <property type="entry name" value="Farnesyl Diphosphate Synthase"/>
    <property type="match status" value="2"/>
</dbReference>
<sequence length="732" mass="84425">MQCNKGSKERIKEMFNTKQLVELSVSAYDTAWVAMVPSLESPQLPCFPECVNWLLENQLPDGSWGLPRRHPLLIKDALSSTLACILALKRWNIGQEHIRKCLQFIGSNFASATDEKQHSPIGFDIIFSGMMEHAKDLGLNFPLSATSLDAMFQKRDLELKRGSSESKYCTDEGRKAYLAYVAEGLGNSQDWDALIKKYQKKNGSLFNSPSTTAAALLHHRHDDNCLKYLSSLLEKFDNAVPTTYPLDIYTHLCMVDSLERLGIDRHFQDEIKTVLDKIYRCWLQMDEEIFADTTTCAIAFRMLRMHGYEVSSGTSLIKTIFLDTLDGYLKDMGNILELYKASQIMIFPNESILEKQHFWSGNFLKEELLKVSSTCADGFNKHIIHEVDYTLNFPYYANLECLENRRNIEHFAIDNLRILKTSYRLNINNRDLLELAVEDFNLCQGIHQKELNQLERWVEKNKLDKLKFARQKLSYCYFSAAAPLFSPELSDARMSWTKNAMLATVIDDFFDTGGSNEELVNLIELVERWDGISSTDYCSEQVEIIFLALQNTTNEIRDKAFAWQGRDVTSNLTQMWLTVLRSMLREAEWARNNVSEEVIRDPEYETLYKLMSICGRLHNDIHGFKRERKEGKLNGVYLRMIHSDGVVTEEEAVKEMKDVIDTSRRELQRLVLKTKGSVVPRACKDLFWMMSKVVHLFYIRSDEFTSPQEVTNSVNSVIHEPLNLPWMIASEV</sequence>
<dbReference type="InterPro" id="IPR001906">
    <property type="entry name" value="Terpene_synth_N"/>
</dbReference>
<dbReference type="InParanoid" id="A0A200QJN1"/>
<gene>
    <name evidence="7" type="ORF">BVC80_645g8</name>
</gene>
<dbReference type="FunCoup" id="A0A200QJN1">
    <property type="interactions" value="277"/>
</dbReference>
<dbReference type="InterPro" id="IPR008949">
    <property type="entry name" value="Isoprenoid_synthase_dom_sf"/>
</dbReference>
<dbReference type="Gene3D" id="1.50.10.130">
    <property type="entry name" value="Terpene synthase, N-terminal domain"/>
    <property type="match status" value="1"/>
</dbReference>
<dbReference type="EMBL" id="MVGT01001847">
    <property type="protein sequence ID" value="OVA10700.1"/>
    <property type="molecule type" value="Genomic_DNA"/>
</dbReference>
<dbReference type="OMA" id="ELSNWPI"/>
<reference evidence="7 8" key="1">
    <citation type="journal article" date="2017" name="Mol. Plant">
        <title>The Genome of Medicinal Plant Macleaya cordata Provides New Insights into Benzylisoquinoline Alkaloids Metabolism.</title>
        <authorList>
            <person name="Liu X."/>
            <person name="Liu Y."/>
            <person name="Huang P."/>
            <person name="Ma Y."/>
            <person name="Qing Z."/>
            <person name="Tang Q."/>
            <person name="Cao H."/>
            <person name="Cheng P."/>
            <person name="Zheng Y."/>
            <person name="Yuan Z."/>
            <person name="Zhou Y."/>
            <person name="Liu J."/>
            <person name="Tang Z."/>
            <person name="Zhuo Y."/>
            <person name="Zhang Y."/>
            <person name="Yu L."/>
            <person name="Huang J."/>
            <person name="Yang P."/>
            <person name="Peng Q."/>
            <person name="Zhang J."/>
            <person name="Jiang W."/>
            <person name="Zhang Z."/>
            <person name="Lin K."/>
            <person name="Ro D.K."/>
            <person name="Chen X."/>
            <person name="Xiong X."/>
            <person name="Shang Y."/>
            <person name="Huang S."/>
            <person name="Zeng J."/>
        </authorList>
    </citation>
    <scope>NUCLEOTIDE SEQUENCE [LARGE SCALE GENOMIC DNA]</scope>
    <source>
        <strain evidence="8">cv. BLH2017</strain>
        <tissue evidence="7">Root</tissue>
    </source>
</reference>
<keyword evidence="2" id="KW-0479">Metal-binding</keyword>
<dbReference type="Proteomes" id="UP000195402">
    <property type="component" value="Unassembled WGS sequence"/>
</dbReference>
<dbReference type="SUPFAM" id="SSF48576">
    <property type="entry name" value="Terpenoid synthases"/>
    <property type="match status" value="1"/>
</dbReference>